<keyword evidence="4 7" id="KW-0067">ATP-binding</keyword>
<evidence type="ECO:0000313" key="7">
    <source>
        <dbReference type="EMBL" id="RAI60549.1"/>
    </source>
</evidence>
<proteinExistence type="inferred from homology"/>
<dbReference type="CDD" id="cd03224">
    <property type="entry name" value="ABC_TM1139_LivF_branched"/>
    <property type="match status" value="1"/>
</dbReference>
<dbReference type="Pfam" id="PF00005">
    <property type="entry name" value="ABC_tran"/>
    <property type="match status" value="1"/>
</dbReference>
<name>A0A327MD12_9PROT</name>
<evidence type="ECO:0000256" key="1">
    <source>
        <dbReference type="ARBA" id="ARBA00005417"/>
    </source>
</evidence>
<evidence type="ECO:0000256" key="5">
    <source>
        <dbReference type="ARBA" id="ARBA00022970"/>
    </source>
</evidence>
<dbReference type="InterPro" id="IPR017871">
    <property type="entry name" value="ABC_transporter-like_CS"/>
</dbReference>
<sequence length="233" mass="25095">MLEVEGLVAGYGRIGVLHGASLGVGQGSCVGILGHNGMGKTTLLRALMGLLPARQGRIRFQGAEIQRLPPHLRARSGLGYVPQGRLIFPGLSVADNLRFAVLAKGETPGRVVEEVLEEFPELRRLLERPGGALSGGEQQLLALARALCGRPRLLLLDEPTEGIQPSIVEAMVERIHALRRRGLAVLLVEQNLDFIQALADRILMIHRGRITREIPPTALGDPALVQEFVGTSA</sequence>
<dbReference type="PANTHER" id="PTHR43820">
    <property type="entry name" value="HIGH-AFFINITY BRANCHED-CHAIN AMINO ACID TRANSPORT ATP-BINDING PROTEIN LIVF"/>
    <property type="match status" value="1"/>
</dbReference>
<gene>
    <name evidence="7" type="ORF">DOO78_05055</name>
</gene>
<dbReference type="InterPro" id="IPR052156">
    <property type="entry name" value="BCAA_Transport_ATP-bd_LivF"/>
</dbReference>
<evidence type="ECO:0000259" key="6">
    <source>
        <dbReference type="PROSITE" id="PS50893"/>
    </source>
</evidence>
<dbReference type="PANTHER" id="PTHR43820:SF5">
    <property type="entry name" value="HIGH-AFFINITY BRANCHED-CHAIN AMINO ACID TRANSPORT ATP-BINDING PROTEIN"/>
    <property type="match status" value="1"/>
</dbReference>
<accession>A0A327MD12</accession>
<dbReference type="SMART" id="SM00382">
    <property type="entry name" value="AAA"/>
    <property type="match status" value="1"/>
</dbReference>
<dbReference type="InterPro" id="IPR003593">
    <property type="entry name" value="AAA+_ATPase"/>
</dbReference>
<reference evidence="8" key="1">
    <citation type="submission" date="2018-06" db="EMBL/GenBank/DDBJ databases">
        <authorList>
            <person name="Khan S.A."/>
        </authorList>
    </citation>
    <scope>NUCLEOTIDE SEQUENCE [LARGE SCALE GENOMIC DNA]</scope>
    <source>
        <strain evidence="8">DB-1506</strain>
    </source>
</reference>
<keyword evidence="2" id="KW-0813">Transport</keyword>
<dbReference type="GO" id="GO:0016887">
    <property type="term" value="F:ATP hydrolysis activity"/>
    <property type="evidence" value="ECO:0007669"/>
    <property type="project" value="InterPro"/>
</dbReference>
<dbReference type="AlphaFoldDB" id="A0A327MD12"/>
<dbReference type="Gene3D" id="3.40.50.300">
    <property type="entry name" value="P-loop containing nucleotide triphosphate hydrolases"/>
    <property type="match status" value="1"/>
</dbReference>
<dbReference type="SUPFAM" id="SSF52540">
    <property type="entry name" value="P-loop containing nucleoside triphosphate hydrolases"/>
    <property type="match status" value="1"/>
</dbReference>
<keyword evidence="8" id="KW-1185">Reference proteome</keyword>
<dbReference type="InterPro" id="IPR003439">
    <property type="entry name" value="ABC_transporter-like_ATP-bd"/>
</dbReference>
<dbReference type="PROSITE" id="PS00211">
    <property type="entry name" value="ABC_TRANSPORTER_1"/>
    <property type="match status" value="1"/>
</dbReference>
<comment type="similarity">
    <text evidence="1">Belongs to the ABC transporter superfamily.</text>
</comment>
<organism evidence="7 8">
    <name type="scientific">Roseicella frigidaeris</name>
    <dbReference type="NCBI Taxonomy" id="2230885"/>
    <lineage>
        <taxon>Bacteria</taxon>
        <taxon>Pseudomonadati</taxon>
        <taxon>Pseudomonadota</taxon>
        <taxon>Alphaproteobacteria</taxon>
        <taxon>Acetobacterales</taxon>
        <taxon>Roseomonadaceae</taxon>
        <taxon>Roseicella</taxon>
    </lineage>
</organism>
<dbReference type="PROSITE" id="PS50893">
    <property type="entry name" value="ABC_TRANSPORTER_2"/>
    <property type="match status" value="1"/>
</dbReference>
<dbReference type="OrthoDB" id="9775250at2"/>
<dbReference type="EMBL" id="QLIX01000002">
    <property type="protein sequence ID" value="RAI60549.1"/>
    <property type="molecule type" value="Genomic_DNA"/>
</dbReference>
<comment type="caution">
    <text evidence="7">The sequence shown here is derived from an EMBL/GenBank/DDBJ whole genome shotgun (WGS) entry which is preliminary data.</text>
</comment>
<evidence type="ECO:0000256" key="3">
    <source>
        <dbReference type="ARBA" id="ARBA00022741"/>
    </source>
</evidence>
<dbReference type="GO" id="GO:0015807">
    <property type="term" value="P:L-amino acid transport"/>
    <property type="evidence" value="ECO:0007669"/>
    <property type="project" value="TreeGrafter"/>
</dbReference>
<dbReference type="Proteomes" id="UP000249065">
    <property type="component" value="Unassembled WGS sequence"/>
</dbReference>
<dbReference type="InterPro" id="IPR027417">
    <property type="entry name" value="P-loop_NTPase"/>
</dbReference>
<dbReference type="GO" id="GO:0005524">
    <property type="term" value="F:ATP binding"/>
    <property type="evidence" value="ECO:0007669"/>
    <property type="project" value="UniProtKB-KW"/>
</dbReference>
<protein>
    <submittedName>
        <fullName evidence="7">ABC transporter ATP-binding protein</fullName>
    </submittedName>
</protein>
<dbReference type="GO" id="GO:0015658">
    <property type="term" value="F:branched-chain amino acid transmembrane transporter activity"/>
    <property type="evidence" value="ECO:0007669"/>
    <property type="project" value="TreeGrafter"/>
</dbReference>
<feature type="domain" description="ABC transporter" evidence="6">
    <location>
        <begin position="2"/>
        <end position="232"/>
    </location>
</feature>
<evidence type="ECO:0000313" key="8">
    <source>
        <dbReference type="Proteomes" id="UP000249065"/>
    </source>
</evidence>
<evidence type="ECO:0000256" key="2">
    <source>
        <dbReference type="ARBA" id="ARBA00022448"/>
    </source>
</evidence>
<keyword evidence="5" id="KW-0029">Amino-acid transport</keyword>
<keyword evidence="3" id="KW-0547">Nucleotide-binding</keyword>
<evidence type="ECO:0000256" key="4">
    <source>
        <dbReference type="ARBA" id="ARBA00022840"/>
    </source>
</evidence>